<dbReference type="Gene3D" id="2.60.40.10">
    <property type="entry name" value="Immunoglobulins"/>
    <property type="match status" value="3"/>
</dbReference>
<sequence>MVLVAVFGVLVSIMATASPASSVTPCDAGSPPSAPSVTKVASGDSSVEIYFNLGCEDVETITINYLETGGAGMNSVTQADIQSPVTISGLTNGTPYFFQVQAANSNGRSPGSNTGSATPSTTPSAPWDLAAEPRDLSVEVYFQPGADGGAAITNYAYQLNGGSVQALSPAQVTAPVLIPGLTNGTTYELKLYAINANGIGAASAQVRAYLPPGVSVSFPPRTTPSAPTAVTASPGNGSASIAFTAGADGGAAISKYQVKVGSGAWTDAVGTSSPITVTGLTNYTTSSIQLRAVNSVGASTPSVAVTIRPKLTGPTIGVAYSSGKQGVQVGFAFARPANSTLAGFTVRAYAKDTTTEVSSCQTLPNGRSCYIPSLTSGAEYDIRVQAYFTLSGETKVRESLESATSLVRVNS</sequence>
<dbReference type="SUPFAM" id="SSF49265">
    <property type="entry name" value="Fibronectin type III"/>
    <property type="match status" value="3"/>
</dbReference>
<organism evidence="4">
    <name type="scientific">freshwater metagenome</name>
    <dbReference type="NCBI Taxonomy" id="449393"/>
    <lineage>
        <taxon>unclassified sequences</taxon>
        <taxon>metagenomes</taxon>
        <taxon>ecological metagenomes</taxon>
    </lineage>
</organism>
<dbReference type="PROSITE" id="PS50853">
    <property type="entry name" value="FN3"/>
    <property type="match status" value="3"/>
</dbReference>
<reference evidence="4" key="1">
    <citation type="submission" date="2020-05" db="EMBL/GenBank/DDBJ databases">
        <authorList>
            <person name="Chiriac C."/>
            <person name="Salcher M."/>
            <person name="Ghai R."/>
            <person name="Kavagutti S V."/>
        </authorList>
    </citation>
    <scope>NUCLEOTIDE SEQUENCE</scope>
</reference>
<feature type="compositionally biased region" description="Low complexity" evidence="2">
    <location>
        <begin position="109"/>
        <end position="126"/>
    </location>
</feature>
<dbReference type="Pfam" id="PF00041">
    <property type="entry name" value="fn3"/>
    <property type="match status" value="2"/>
</dbReference>
<dbReference type="InterPro" id="IPR050964">
    <property type="entry name" value="Striated_Muscle_Regulatory"/>
</dbReference>
<feature type="domain" description="Fibronectin type-III" evidence="3">
    <location>
        <begin position="223"/>
        <end position="315"/>
    </location>
</feature>
<dbReference type="InterPro" id="IPR013783">
    <property type="entry name" value="Ig-like_fold"/>
</dbReference>
<dbReference type="PANTHER" id="PTHR13817">
    <property type="entry name" value="TITIN"/>
    <property type="match status" value="1"/>
</dbReference>
<name>A0A6J5YFY3_9ZZZZ</name>
<dbReference type="EMBL" id="CAEMXZ010000134">
    <property type="protein sequence ID" value="CAB4324345.1"/>
    <property type="molecule type" value="Genomic_DNA"/>
</dbReference>
<keyword evidence="1" id="KW-0677">Repeat</keyword>
<feature type="region of interest" description="Disordered" evidence="2">
    <location>
        <begin position="103"/>
        <end position="127"/>
    </location>
</feature>
<dbReference type="SMART" id="SM00060">
    <property type="entry name" value="FN3"/>
    <property type="match status" value="4"/>
</dbReference>
<dbReference type="InterPro" id="IPR036116">
    <property type="entry name" value="FN3_sf"/>
</dbReference>
<proteinExistence type="predicted"/>
<protein>
    <submittedName>
        <fullName evidence="4">Unannotated protein</fullName>
    </submittedName>
</protein>
<dbReference type="CDD" id="cd00063">
    <property type="entry name" value="FN3"/>
    <property type="match status" value="3"/>
</dbReference>
<evidence type="ECO:0000256" key="1">
    <source>
        <dbReference type="ARBA" id="ARBA00022737"/>
    </source>
</evidence>
<dbReference type="AlphaFoldDB" id="A0A6J5YFY3"/>
<evidence type="ECO:0000313" key="4">
    <source>
        <dbReference type="EMBL" id="CAB4324345.1"/>
    </source>
</evidence>
<dbReference type="InterPro" id="IPR003961">
    <property type="entry name" value="FN3_dom"/>
</dbReference>
<evidence type="ECO:0000259" key="3">
    <source>
        <dbReference type="PROSITE" id="PS50853"/>
    </source>
</evidence>
<gene>
    <name evidence="4" type="ORF">UFOPK1392_02114</name>
</gene>
<feature type="domain" description="Fibronectin type-III" evidence="3">
    <location>
        <begin position="31"/>
        <end position="124"/>
    </location>
</feature>
<dbReference type="PANTHER" id="PTHR13817:SF73">
    <property type="entry name" value="FIBRONECTIN TYPE-III DOMAIN-CONTAINING PROTEIN"/>
    <property type="match status" value="1"/>
</dbReference>
<accession>A0A6J5YFY3</accession>
<feature type="domain" description="Fibronectin type-III" evidence="3">
    <location>
        <begin position="125"/>
        <end position="213"/>
    </location>
</feature>
<evidence type="ECO:0000256" key="2">
    <source>
        <dbReference type="SAM" id="MobiDB-lite"/>
    </source>
</evidence>